<dbReference type="AlphaFoldDB" id="A0A286IEJ6"/>
<reference evidence="3" key="1">
    <citation type="submission" date="2017-08" db="EMBL/GenBank/DDBJ databases">
        <authorList>
            <person name="Varghese N."/>
            <person name="Submissions S."/>
        </authorList>
    </citation>
    <scope>NUCLEOTIDE SEQUENCE [LARGE SCALE GENOMIC DNA]</scope>
    <source>
        <strain evidence="3">KCTC 23107</strain>
    </source>
</reference>
<keyword evidence="2" id="KW-0808">Transferase</keyword>
<dbReference type="GO" id="GO:0032259">
    <property type="term" value="P:methylation"/>
    <property type="evidence" value="ECO:0007669"/>
    <property type="project" value="UniProtKB-KW"/>
</dbReference>
<protein>
    <submittedName>
        <fullName evidence="2">Ubiquinone/menaquinone biosynthesis C-methylase UbiE</fullName>
    </submittedName>
</protein>
<dbReference type="Gene3D" id="3.40.50.150">
    <property type="entry name" value="Vaccinia Virus protein VP39"/>
    <property type="match status" value="1"/>
</dbReference>
<sequence length="269" mass="28822">MAFDSFRNSERAGWSERAGLYDDATARATTQAIPAMLAAVRLFHGARVLDAGCGPGYAAGAAAALGARVKGVDFSDEMIAVAGKRFPQLPFEIADVEALDEADNSFDAVVSGMVLYHVTDPPKAICEAYRVLKPGGRYAFSQWSAPSVSPLFGGFLKIVMAHADVAKADPAPDAFLLSDVDHATGLMQQAGFSEIESVQVESVLRAPSDDFYSFFMRFGVRISLILSRQTEAVQATIRESVNSHFSQYAKGGEIHVGMPCIVYSGQKPV</sequence>
<organism evidence="2 3">
    <name type="scientific">Hoeflea halophila</name>
    <dbReference type="NCBI Taxonomy" id="714899"/>
    <lineage>
        <taxon>Bacteria</taxon>
        <taxon>Pseudomonadati</taxon>
        <taxon>Pseudomonadota</taxon>
        <taxon>Alphaproteobacteria</taxon>
        <taxon>Hyphomicrobiales</taxon>
        <taxon>Rhizobiaceae</taxon>
        <taxon>Hoeflea</taxon>
    </lineage>
</organism>
<dbReference type="EMBL" id="OCPC01000005">
    <property type="protein sequence ID" value="SOE18447.1"/>
    <property type="molecule type" value="Genomic_DNA"/>
</dbReference>
<dbReference type="InterPro" id="IPR013216">
    <property type="entry name" value="Methyltransf_11"/>
</dbReference>
<keyword evidence="2" id="KW-0489">Methyltransferase</keyword>
<dbReference type="Proteomes" id="UP000219465">
    <property type="component" value="Unassembled WGS sequence"/>
</dbReference>
<accession>A0A286IEJ6</accession>
<dbReference type="InterPro" id="IPR029063">
    <property type="entry name" value="SAM-dependent_MTases_sf"/>
</dbReference>
<dbReference type="RefSeq" id="WP_097108923.1">
    <property type="nucleotide sequence ID" value="NZ_OCPC01000005.1"/>
</dbReference>
<evidence type="ECO:0000313" key="3">
    <source>
        <dbReference type="Proteomes" id="UP000219465"/>
    </source>
</evidence>
<gene>
    <name evidence="2" type="ORF">SAMN05877838_3371</name>
</gene>
<proteinExistence type="predicted"/>
<keyword evidence="2" id="KW-0830">Ubiquinone</keyword>
<dbReference type="CDD" id="cd02440">
    <property type="entry name" value="AdoMet_MTases"/>
    <property type="match status" value="1"/>
</dbReference>
<name>A0A286IEJ6_9HYPH</name>
<feature type="domain" description="Methyltransferase type 11" evidence="1">
    <location>
        <begin position="49"/>
        <end position="140"/>
    </location>
</feature>
<keyword evidence="3" id="KW-1185">Reference proteome</keyword>
<dbReference type="PANTHER" id="PTHR43591">
    <property type="entry name" value="METHYLTRANSFERASE"/>
    <property type="match status" value="1"/>
</dbReference>
<dbReference type="OrthoDB" id="7856199at2"/>
<dbReference type="Pfam" id="PF08241">
    <property type="entry name" value="Methyltransf_11"/>
    <property type="match status" value="1"/>
</dbReference>
<evidence type="ECO:0000259" key="1">
    <source>
        <dbReference type="Pfam" id="PF08241"/>
    </source>
</evidence>
<dbReference type="GO" id="GO:0008757">
    <property type="term" value="F:S-adenosylmethionine-dependent methyltransferase activity"/>
    <property type="evidence" value="ECO:0007669"/>
    <property type="project" value="InterPro"/>
</dbReference>
<evidence type="ECO:0000313" key="2">
    <source>
        <dbReference type="EMBL" id="SOE18447.1"/>
    </source>
</evidence>
<dbReference type="SUPFAM" id="SSF53335">
    <property type="entry name" value="S-adenosyl-L-methionine-dependent methyltransferases"/>
    <property type="match status" value="1"/>
</dbReference>